<evidence type="ECO:0000256" key="2">
    <source>
        <dbReference type="ARBA" id="ARBA00022771"/>
    </source>
</evidence>
<dbReference type="GO" id="GO:0008270">
    <property type="term" value="F:zinc ion binding"/>
    <property type="evidence" value="ECO:0007669"/>
    <property type="project" value="UniProtKB-KW"/>
</dbReference>
<keyword evidence="5" id="KW-0175">Coiled coil</keyword>
<evidence type="ECO:0000256" key="5">
    <source>
        <dbReference type="SAM" id="Coils"/>
    </source>
</evidence>
<dbReference type="SUPFAM" id="SSF57850">
    <property type="entry name" value="RING/U-box"/>
    <property type="match status" value="1"/>
</dbReference>
<dbReference type="Pfam" id="PF00097">
    <property type="entry name" value="zf-C3HC4"/>
    <property type="match status" value="1"/>
</dbReference>
<evidence type="ECO:0000256" key="3">
    <source>
        <dbReference type="ARBA" id="ARBA00022833"/>
    </source>
</evidence>
<dbReference type="InterPro" id="IPR001841">
    <property type="entry name" value="Znf_RING"/>
</dbReference>
<dbReference type="PROSITE" id="PS50089">
    <property type="entry name" value="ZF_RING_2"/>
    <property type="match status" value="1"/>
</dbReference>
<dbReference type="InterPro" id="IPR013083">
    <property type="entry name" value="Znf_RING/FYVE/PHD"/>
</dbReference>
<name>A0AAN9BS69_9CAEN</name>
<dbReference type="InterPro" id="IPR017907">
    <property type="entry name" value="Znf_RING_CS"/>
</dbReference>
<dbReference type="PROSITE" id="PS50119">
    <property type="entry name" value="ZF_BBOX"/>
    <property type="match status" value="1"/>
</dbReference>
<dbReference type="SUPFAM" id="SSF57845">
    <property type="entry name" value="B-box zinc-binding domain"/>
    <property type="match status" value="1"/>
</dbReference>
<dbReference type="GO" id="GO:0061630">
    <property type="term" value="F:ubiquitin protein ligase activity"/>
    <property type="evidence" value="ECO:0007669"/>
    <property type="project" value="TreeGrafter"/>
</dbReference>
<dbReference type="AlphaFoldDB" id="A0AAN9BS69"/>
<dbReference type="InterPro" id="IPR018957">
    <property type="entry name" value="Znf_C3HC4_RING-type"/>
</dbReference>
<keyword evidence="2 4" id="KW-0863">Zinc-finger</keyword>
<comment type="caution">
    <text evidence="8">The sequence shown here is derived from an EMBL/GenBank/DDBJ whole genome shotgun (WGS) entry which is preliminary data.</text>
</comment>
<dbReference type="PANTHER" id="PTHR25462">
    <property type="entry name" value="BONUS, ISOFORM C-RELATED"/>
    <property type="match status" value="1"/>
</dbReference>
<evidence type="ECO:0000259" key="7">
    <source>
        <dbReference type="PROSITE" id="PS50119"/>
    </source>
</evidence>
<accession>A0AAN9BS69</accession>
<evidence type="ECO:0000259" key="6">
    <source>
        <dbReference type="PROSITE" id="PS50089"/>
    </source>
</evidence>
<proteinExistence type="predicted"/>
<reference evidence="8 9" key="1">
    <citation type="submission" date="2024-02" db="EMBL/GenBank/DDBJ databases">
        <title>Chromosome-scale genome assembly of the rough periwinkle Littorina saxatilis.</title>
        <authorList>
            <person name="De Jode A."/>
            <person name="Faria R."/>
            <person name="Formenti G."/>
            <person name="Sims Y."/>
            <person name="Smith T.P."/>
            <person name="Tracey A."/>
            <person name="Wood J.M.D."/>
            <person name="Zagrodzka Z.B."/>
            <person name="Johannesson K."/>
            <person name="Butlin R.K."/>
            <person name="Leder E.H."/>
        </authorList>
    </citation>
    <scope>NUCLEOTIDE SEQUENCE [LARGE SCALE GENOMIC DNA]</scope>
    <source>
        <strain evidence="8">Snail1</strain>
        <tissue evidence="8">Muscle</tissue>
    </source>
</reference>
<dbReference type="SMART" id="SM00184">
    <property type="entry name" value="RING"/>
    <property type="match status" value="1"/>
</dbReference>
<protein>
    <submittedName>
        <fullName evidence="8">Uncharacterized protein</fullName>
    </submittedName>
</protein>
<keyword evidence="3" id="KW-0862">Zinc</keyword>
<dbReference type="InterPro" id="IPR000315">
    <property type="entry name" value="Znf_B-box"/>
</dbReference>
<keyword evidence="1" id="KW-0479">Metal-binding</keyword>
<dbReference type="GO" id="GO:0006513">
    <property type="term" value="P:protein monoubiquitination"/>
    <property type="evidence" value="ECO:0007669"/>
    <property type="project" value="TreeGrafter"/>
</dbReference>
<gene>
    <name evidence="8" type="ORF">V1264_014386</name>
</gene>
<dbReference type="PANTHER" id="PTHR25462:SF229">
    <property type="entry name" value="TRANSCRIPTION INTERMEDIARY FACTOR 1-BETA"/>
    <property type="match status" value="1"/>
</dbReference>
<dbReference type="InterPro" id="IPR047153">
    <property type="entry name" value="TRIM45/56/19-like"/>
</dbReference>
<sequence length="371" mass="40968">MAAAAPPSDEECPVCHDDFTDPKILPCTHLVCRKCVLSWLHTGGNQAGCPLCRASILPHGCSGQDVAALVDDLPTDIITKAAVESRRVLNEKHVCVCDGTTKATSFCMQCSIKFCPSCCKVHKMIPATREHEIKQIATLTVDKLAASYQSSCAVHPGRPVEQFCSSHQELICLNCSTSTHRRCPDVEGIAGAAMVKRQRLKEQEKELEGKKDELQLQVCQLDIAAADGLTTFKAMKDNVKSTFDELRNILDKRCRDATAEIQNKQDEFLQDNKSQKSDLEKKRARSAALCSTVSRLASASDDPLLAMLVKLKSRLEDAELLSRHNDVRQEVSAAGIGDFFFDPQSSAHLKKQIAEYGQMRDPKQPQRPFRG</sequence>
<evidence type="ECO:0000313" key="9">
    <source>
        <dbReference type="Proteomes" id="UP001374579"/>
    </source>
</evidence>
<keyword evidence="9" id="KW-1185">Reference proteome</keyword>
<dbReference type="Pfam" id="PF00643">
    <property type="entry name" value="zf-B_box"/>
    <property type="match status" value="1"/>
</dbReference>
<evidence type="ECO:0000256" key="1">
    <source>
        <dbReference type="ARBA" id="ARBA00022723"/>
    </source>
</evidence>
<dbReference type="EMBL" id="JBAMIC010000003">
    <property type="protein sequence ID" value="KAK7110533.1"/>
    <property type="molecule type" value="Genomic_DNA"/>
</dbReference>
<evidence type="ECO:0000256" key="4">
    <source>
        <dbReference type="PROSITE-ProRule" id="PRU00024"/>
    </source>
</evidence>
<feature type="coiled-coil region" evidence="5">
    <location>
        <begin position="193"/>
        <end position="220"/>
    </location>
</feature>
<organism evidence="8 9">
    <name type="scientific">Littorina saxatilis</name>
    <dbReference type="NCBI Taxonomy" id="31220"/>
    <lineage>
        <taxon>Eukaryota</taxon>
        <taxon>Metazoa</taxon>
        <taxon>Spiralia</taxon>
        <taxon>Lophotrochozoa</taxon>
        <taxon>Mollusca</taxon>
        <taxon>Gastropoda</taxon>
        <taxon>Caenogastropoda</taxon>
        <taxon>Littorinimorpha</taxon>
        <taxon>Littorinoidea</taxon>
        <taxon>Littorinidae</taxon>
        <taxon>Littorina</taxon>
    </lineage>
</organism>
<feature type="domain" description="B box-type" evidence="7">
    <location>
        <begin position="90"/>
        <end position="136"/>
    </location>
</feature>
<dbReference type="Proteomes" id="UP001374579">
    <property type="component" value="Unassembled WGS sequence"/>
</dbReference>
<dbReference type="Gene3D" id="3.30.40.10">
    <property type="entry name" value="Zinc/RING finger domain, C3HC4 (zinc finger)"/>
    <property type="match status" value="1"/>
</dbReference>
<feature type="domain" description="RING-type" evidence="6">
    <location>
        <begin position="12"/>
        <end position="53"/>
    </location>
</feature>
<dbReference type="Gene3D" id="3.30.160.60">
    <property type="entry name" value="Classic Zinc Finger"/>
    <property type="match status" value="1"/>
</dbReference>
<evidence type="ECO:0000313" key="8">
    <source>
        <dbReference type="EMBL" id="KAK7110533.1"/>
    </source>
</evidence>
<dbReference type="PROSITE" id="PS00518">
    <property type="entry name" value="ZF_RING_1"/>
    <property type="match status" value="1"/>
</dbReference>